<evidence type="ECO:0000313" key="2">
    <source>
        <dbReference type="EMBL" id="KKR88831.1"/>
    </source>
</evidence>
<gene>
    <name evidence="2" type="ORF">UU38_C0003G0082</name>
</gene>
<reference evidence="2 3" key="1">
    <citation type="journal article" date="2015" name="Nature">
        <title>rRNA introns, odd ribosomes, and small enigmatic genomes across a large radiation of phyla.</title>
        <authorList>
            <person name="Brown C.T."/>
            <person name="Hug L.A."/>
            <person name="Thomas B.C."/>
            <person name="Sharon I."/>
            <person name="Castelle C.J."/>
            <person name="Singh A."/>
            <person name="Wilkins M.J."/>
            <person name="Williams K.H."/>
            <person name="Banfield J.F."/>
        </authorList>
    </citation>
    <scope>NUCLEOTIDE SEQUENCE [LARGE SCALE GENOMIC DNA]</scope>
</reference>
<evidence type="ECO:0000259" key="1">
    <source>
        <dbReference type="Pfam" id="PF03734"/>
    </source>
</evidence>
<dbReference type="EMBL" id="LCAK01000003">
    <property type="protein sequence ID" value="KKR88831.1"/>
    <property type="molecule type" value="Genomic_DNA"/>
</dbReference>
<dbReference type="InterPro" id="IPR005490">
    <property type="entry name" value="LD_TPept_cat_dom"/>
</dbReference>
<organism evidence="2 3">
    <name type="scientific">Candidatus Wolfebacteria bacterium GW2011_GWB1_41_12</name>
    <dbReference type="NCBI Taxonomy" id="1619006"/>
    <lineage>
        <taxon>Bacteria</taxon>
        <taxon>Candidatus Wolfeibacteriota</taxon>
    </lineage>
</organism>
<dbReference type="GO" id="GO:0016740">
    <property type="term" value="F:transferase activity"/>
    <property type="evidence" value="ECO:0007669"/>
    <property type="project" value="InterPro"/>
</dbReference>
<accession>A0A0G0UMU0</accession>
<protein>
    <recommendedName>
        <fullName evidence="1">L,D-TPase catalytic domain-containing protein</fullName>
    </recommendedName>
</protein>
<sequence>MAYGRVLLALIALLSVFVRTEISAEINEIQKAESARIRDLFKETVGNREEIKLDGDYLQFVLSDAARIISPENPNESKYFVYVDRNPAKQLIFICFFDSFGKNVNIIGADIVSTGNPVRKGHFLTPVGVFENTVKNFGYRALGTKNDKGWKGLGEKGSRIWDFGWQKTEYKNGGKQIRLLIHATDPIYGEKRLGKRDSKGCIRISAKLNKFLDHYGVLDDDYEKNRNMKRASWLLRNDRKPIAFAGKYLIVGDSSATRPR</sequence>
<comment type="caution">
    <text evidence="2">The sequence shown here is derived from an EMBL/GenBank/DDBJ whole genome shotgun (WGS) entry which is preliminary data.</text>
</comment>
<dbReference type="Pfam" id="PF03734">
    <property type="entry name" value="YkuD"/>
    <property type="match status" value="1"/>
</dbReference>
<dbReference type="AlphaFoldDB" id="A0A0G0UMU0"/>
<feature type="domain" description="L,D-TPase catalytic" evidence="1">
    <location>
        <begin position="109"/>
        <end position="212"/>
    </location>
</feature>
<proteinExistence type="predicted"/>
<name>A0A0G0UMU0_9BACT</name>
<dbReference type="Proteomes" id="UP000033918">
    <property type="component" value="Unassembled WGS sequence"/>
</dbReference>
<evidence type="ECO:0000313" key="3">
    <source>
        <dbReference type="Proteomes" id="UP000033918"/>
    </source>
</evidence>